<evidence type="ECO:0000313" key="2">
    <source>
        <dbReference type="EMBL" id="GAA1771740.1"/>
    </source>
</evidence>
<feature type="compositionally biased region" description="Low complexity" evidence="1">
    <location>
        <begin position="13"/>
        <end position="27"/>
    </location>
</feature>
<accession>A0ABN2L1G2</accession>
<evidence type="ECO:0000256" key="1">
    <source>
        <dbReference type="SAM" id="MobiDB-lite"/>
    </source>
</evidence>
<reference evidence="2 3" key="1">
    <citation type="journal article" date="2019" name="Int. J. Syst. Evol. Microbiol.">
        <title>The Global Catalogue of Microorganisms (GCM) 10K type strain sequencing project: providing services to taxonomists for standard genome sequencing and annotation.</title>
        <authorList>
            <consortium name="The Broad Institute Genomics Platform"/>
            <consortium name="The Broad Institute Genome Sequencing Center for Infectious Disease"/>
            <person name="Wu L."/>
            <person name="Ma J."/>
        </authorList>
    </citation>
    <scope>NUCLEOTIDE SEQUENCE [LARGE SCALE GENOMIC DNA]</scope>
    <source>
        <strain evidence="2 3">JCM 14735</strain>
    </source>
</reference>
<proteinExistence type="predicted"/>
<gene>
    <name evidence="2" type="ORF">GCM10009767_32080</name>
</gene>
<comment type="caution">
    <text evidence="2">The sequence shown here is derived from an EMBL/GenBank/DDBJ whole genome shotgun (WGS) entry which is preliminary data.</text>
</comment>
<feature type="compositionally biased region" description="Basic and acidic residues" evidence="1">
    <location>
        <begin position="28"/>
        <end position="41"/>
    </location>
</feature>
<dbReference type="Proteomes" id="UP001501204">
    <property type="component" value="Unassembled WGS sequence"/>
</dbReference>
<feature type="region of interest" description="Disordered" evidence="1">
    <location>
        <begin position="1"/>
        <end position="81"/>
    </location>
</feature>
<feature type="compositionally biased region" description="Low complexity" evidence="1">
    <location>
        <begin position="57"/>
        <end position="67"/>
    </location>
</feature>
<sequence length="93" mass="9422">MNCGSRPGAALFGRTGEAAGRIGARAAETGDGKERLPDRRLGGSRTGGVRSLRARRPAAGAPSAGDATTGRTRSVPAVRTTGPVAGPVRLCFY</sequence>
<organism evidence="2 3">
    <name type="scientific">Kocuria aegyptia</name>
    <dbReference type="NCBI Taxonomy" id="330943"/>
    <lineage>
        <taxon>Bacteria</taxon>
        <taxon>Bacillati</taxon>
        <taxon>Actinomycetota</taxon>
        <taxon>Actinomycetes</taxon>
        <taxon>Micrococcales</taxon>
        <taxon>Micrococcaceae</taxon>
        <taxon>Kocuria</taxon>
    </lineage>
</organism>
<evidence type="ECO:0000313" key="3">
    <source>
        <dbReference type="Proteomes" id="UP001501204"/>
    </source>
</evidence>
<name>A0ABN2L1G2_9MICC</name>
<keyword evidence="3" id="KW-1185">Reference proteome</keyword>
<dbReference type="EMBL" id="BAAAOA010000046">
    <property type="protein sequence ID" value="GAA1771740.1"/>
    <property type="molecule type" value="Genomic_DNA"/>
</dbReference>
<protein>
    <submittedName>
        <fullName evidence="2">Uncharacterized protein</fullName>
    </submittedName>
</protein>